<organism evidence="1">
    <name type="scientific">Mytilinidion resinicola</name>
    <dbReference type="NCBI Taxonomy" id="574789"/>
    <lineage>
        <taxon>Eukaryota</taxon>
        <taxon>Fungi</taxon>
        <taxon>Dikarya</taxon>
        <taxon>Ascomycota</taxon>
        <taxon>Pezizomycotina</taxon>
        <taxon>Dothideomycetes</taxon>
        <taxon>Pleosporomycetidae</taxon>
        <taxon>Mytilinidiales</taxon>
        <taxon>Mytilinidiaceae</taxon>
        <taxon>Mytilinidion</taxon>
    </lineage>
</organism>
<evidence type="ECO:0000313" key="2">
    <source>
        <dbReference type="Proteomes" id="UP000504636"/>
    </source>
</evidence>
<evidence type="ECO:0000313" key="3">
    <source>
        <dbReference type="RefSeq" id="XP_033572735.1"/>
    </source>
</evidence>
<evidence type="ECO:0000313" key="1">
    <source>
        <dbReference type="EMBL" id="KAF2805771.1"/>
    </source>
</evidence>
<gene>
    <name evidence="1 3" type="ORF">BDZ99DRAFT_111283</name>
</gene>
<dbReference type="GeneID" id="54453305"/>
<dbReference type="SUPFAM" id="SSF56112">
    <property type="entry name" value="Protein kinase-like (PK-like)"/>
    <property type="match status" value="1"/>
</dbReference>
<dbReference type="InterPro" id="IPR011009">
    <property type="entry name" value="Kinase-like_dom_sf"/>
</dbReference>
<dbReference type="Gene3D" id="1.10.510.10">
    <property type="entry name" value="Transferase(Phosphotransferase) domain 1"/>
    <property type="match status" value="1"/>
</dbReference>
<name>A0A6A6YAC4_9PEZI</name>
<keyword evidence="2" id="KW-1185">Reference proteome</keyword>
<proteinExistence type="predicted"/>
<reference evidence="3" key="3">
    <citation type="submission" date="2025-04" db="UniProtKB">
        <authorList>
            <consortium name="RefSeq"/>
        </authorList>
    </citation>
    <scope>IDENTIFICATION</scope>
    <source>
        <strain evidence="3">CBS 304.34</strain>
    </source>
</reference>
<dbReference type="EMBL" id="MU003709">
    <property type="protein sequence ID" value="KAF2805771.1"/>
    <property type="molecule type" value="Genomic_DNA"/>
</dbReference>
<sequence>MDIFSTSLEVINLIYETTVFIREVTQDIKEYGSAKRDISERLEHELVFVETFTDVCFGEERGLLRDSRVRDSVKRDVQHCLDVLSSALGAYRVEASKFAGIVPEMAGDVKDLNVKEKKKWKFGNGMRARCQAWRKKASPLEWALFGKEEMEALLLHYTEWTDRLRQTLSIILLLVGYPTPGFAASSQAADLGVKEVSERQIRVHSQPPEDYDALDGEMKDFVVFKPGQELLRGVYEDKSGFDSMEVIVEIRQYDDAIALATSEREIDKAKELKEPLRRLTWLLQGPVDSDLSKQDAEEGYRMHTLSCIGFLDEPNKNRSLILYRSAQVLLESQETPTLHALILGKSKLTLGGRFRTARALAATLLTIHTSGWVHKNICSRSVLMLPSSSHDLESLPYLVGWDVARPLEAQTSLHELFELEPNLYHHQQRFGKPTHKFSNEHDIYSLGVLLLEIGLWKTMSTLFARPLEKNPRIETTQQHALFKRVGGMIGDMATGLELKREMGEGYAGVVQKCLTWRPSESQEDAVELSIDFRKQVVDALSKGSKL</sequence>
<dbReference type="PANTHER" id="PTHR37542">
    <property type="entry name" value="HELO DOMAIN-CONTAINING PROTEIN-RELATED"/>
    <property type="match status" value="1"/>
</dbReference>
<reference evidence="3" key="2">
    <citation type="submission" date="2020-04" db="EMBL/GenBank/DDBJ databases">
        <authorList>
            <consortium name="NCBI Genome Project"/>
        </authorList>
    </citation>
    <scope>NUCLEOTIDE SEQUENCE</scope>
    <source>
        <strain evidence="3">CBS 304.34</strain>
    </source>
</reference>
<evidence type="ECO:0008006" key="4">
    <source>
        <dbReference type="Google" id="ProtNLM"/>
    </source>
</evidence>
<dbReference type="Proteomes" id="UP000504636">
    <property type="component" value="Unplaced"/>
</dbReference>
<reference evidence="1 3" key="1">
    <citation type="journal article" date="2020" name="Stud. Mycol.">
        <title>101 Dothideomycetes genomes: a test case for predicting lifestyles and emergence of pathogens.</title>
        <authorList>
            <person name="Haridas S."/>
            <person name="Albert R."/>
            <person name="Binder M."/>
            <person name="Bloem J."/>
            <person name="Labutti K."/>
            <person name="Salamov A."/>
            <person name="Andreopoulos B."/>
            <person name="Baker S."/>
            <person name="Barry K."/>
            <person name="Bills G."/>
            <person name="Bluhm B."/>
            <person name="Cannon C."/>
            <person name="Castanera R."/>
            <person name="Culley D."/>
            <person name="Daum C."/>
            <person name="Ezra D."/>
            <person name="Gonzalez J."/>
            <person name="Henrissat B."/>
            <person name="Kuo A."/>
            <person name="Liang C."/>
            <person name="Lipzen A."/>
            <person name="Lutzoni F."/>
            <person name="Magnuson J."/>
            <person name="Mondo S."/>
            <person name="Nolan M."/>
            <person name="Ohm R."/>
            <person name="Pangilinan J."/>
            <person name="Park H.-J."/>
            <person name="Ramirez L."/>
            <person name="Alfaro M."/>
            <person name="Sun H."/>
            <person name="Tritt A."/>
            <person name="Yoshinaga Y."/>
            <person name="Zwiers L.-H."/>
            <person name="Turgeon B."/>
            <person name="Goodwin S."/>
            <person name="Spatafora J."/>
            <person name="Crous P."/>
            <person name="Grigoriev I."/>
        </authorList>
    </citation>
    <scope>NUCLEOTIDE SEQUENCE</scope>
    <source>
        <strain evidence="1 3">CBS 304.34</strain>
    </source>
</reference>
<dbReference type="RefSeq" id="XP_033572735.1">
    <property type="nucleotide sequence ID" value="XM_033712412.1"/>
</dbReference>
<dbReference type="PANTHER" id="PTHR37542:SF1">
    <property type="entry name" value="PRION-INHIBITION AND PROPAGATION HELO DOMAIN-CONTAINING PROTEIN"/>
    <property type="match status" value="1"/>
</dbReference>
<dbReference type="AlphaFoldDB" id="A0A6A6YAC4"/>
<protein>
    <recommendedName>
        <fullName evidence="4">Protein kinase domain-containing protein</fullName>
    </recommendedName>
</protein>
<dbReference type="OrthoDB" id="1911848at2759"/>
<accession>A0A6A6YAC4</accession>